<dbReference type="Proteomes" id="UP000594468">
    <property type="component" value="Chromosome"/>
</dbReference>
<dbReference type="InterPro" id="IPR050490">
    <property type="entry name" value="Bact_solute-bd_prot1"/>
</dbReference>
<evidence type="ECO:0000256" key="1">
    <source>
        <dbReference type="SAM" id="SignalP"/>
    </source>
</evidence>
<keyword evidence="3" id="KW-1185">Reference proteome</keyword>
<dbReference type="EMBL" id="CP062983">
    <property type="protein sequence ID" value="QPC82027.1"/>
    <property type="molecule type" value="Genomic_DNA"/>
</dbReference>
<protein>
    <submittedName>
        <fullName evidence="2">Extracellular solute-binding protein</fullName>
    </submittedName>
</protein>
<dbReference type="SUPFAM" id="SSF53850">
    <property type="entry name" value="Periplasmic binding protein-like II"/>
    <property type="match status" value="1"/>
</dbReference>
<feature type="signal peptide" evidence="1">
    <location>
        <begin position="1"/>
        <end position="25"/>
    </location>
</feature>
<evidence type="ECO:0000313" key="2">
    <source>
        <dbReference type="EMBL" id="QPC82027.1"/>
    </source>
</evidence>
<evidence type="ECO:0000313" key="3">
    <source>
        <dbReference type="Proteomes" id="UP000594468"/>
    </source>
</evidence>
<dbReference type="Gene3D" id="3.40.190.10">
    <property type="entry name" value="Periplasmic binding protein-like II"/>
    <property type="match status" value="1"/>
</dbReference>
<dbReference type="Pfam" id="PF01547">
    <property type="entry name" value="SBP_bac_1"/>
    <property type="match status" value="1"/>
</dbReference>
<dbReference type="RefSeq" id="WP_195170097.1">
    <property type="nucleotide sequence ID" value="NZ_CP062983.1"/>
</dbReference>
<organism evidence="2 3">
    <name type="scientific">Phototrophicus methaneseepsis</name>
    <dbReference type="NCBI Taxonomy" id="2710758"/>
    <lineage>
        <taxon>Bacteria</taxon>
        <taxon>Bacillati</taxon>
        <taxon>Chloroflexota</taxon>
        <taxon>Candidatus Thermofontia</taxon>
        <taxon>Phototrophicales</taxon>
        <taxon>Phototrophicaceae</taxon>
        <taxon>Phototrophicus</taxon>
    </lineage>
</organism>
<name>A0A7S8E7Z5_9CHLR</name>
<accession>A0A7S8E7Z5</accession>
<proteinExistence type="predicted"/>
<dbReference type="KEGG" id="pmet:G4Y79_20415"/>
<gene>
    <name evidence="2" type="ORF">G4Y79_20415</name>
</gene>
<reference evidence="2 3" key="1">
    <citation type="submission" date="2020-02" db="EMBL/GenBank/DDBJ databases">
        <authorList>
            <person name="Zheng R.K."/>
            <person name="Sun C.M."/>
        </authorList>
    </citation>
    <scope>NUCLEOTIDE SEQUENCE [LARGE SCALE GENOMIC DNA]</scope>
    <source>
        <strain evidence="3">rifampicinis</strain>
    </source>
</reference>
<sequence>MFKSKKHLLFIVMALLLISSFAVSAQDSVTITFWSPFTGPDGQTIEEMVNEFNTTAGPEAGVQVEMLIVPWDEYYTKLTVAMASNQTPNLAIAHSHRVPAFAQEGTLLEFTPEALETLGITGEDYIPALWNAGEYEGARYALPIDAFPRNMFYNKTVFENAGLDPEAAPTNMEELTAALDAIKASGGEDMVPLFFSTSGSWAAREFYSLYMQYEPNLLNEDGTGVSENFQEAATKALEITTGFIDDGYALATPGDWTALFAQDQVGIVFAQITHLLSLSQIEDLDFGTAGFPTLGDTPANFTLGHNFILPIGSGQDEAHINASLTFINWFGDHALAWAAGGKVPATFAVIENPEFEAMEAQAIVTEQMDAMMLPPIIPEQSEIDVIVQENLEAIYGRQSSIEDAVNRMADEINALLG</sequence>
<dbReference type="PANTHER" id="PTHR43649">
    <property type="entry name" value="ARABINOSE-BINDING PROTEIN-RELATED"/>
    <property type="match status" value="1"/>
</dbReference>
<dbReference type="AlphaFoldDB" id="A0A7S8E7Z5"/>
<dbReference type="PANTHER" id="PTHR43649:SF14">
    <property type="entry name" value="BLR3389 PROTEIN"/>
    <property type="match status" value="1"/>
</dbReference>
<dbReference type="InterPro" id="IPR006059">
    <property type="entry name" value="SBP"/>
</dbReference>
<feature type="chain" id="PRO_5032355829" evidence="1">
    <location>
        <begin position="26"/>
        <end position="417"/>
    </location>
</feature>
<keyword evidence="1" id="KW-0732">Signal</keyword>